<gene>
    <name evidence="7" type="ORF">GCM10010971_15660</name>
</gene>
<evidence type="ECO:0000259" key="6">
    <source>
        <dbReference type="Pfam" id="PF13515"/>
    </source>
</evidence>
<dbReference type="EMBL" id="BMLY01000002">
    <property type="protein sequence ID" value="GGP25747.1"/>
    <property type="molecule type" value="Genomic_DNA"/>
</dbReference>
<feature type="transmembrane region" description="Helical" evidence="5">
    <location>
        <begin position="188"/>
        <end position="211"/>
    </location>
</feature>
<sequence>MIKVMREPLVPLHLLALNADASLPWRQAVSSGIAVGIPALVGLLAGDVIGALLGAIGGLYATLLDYGGTARHRLMTQAFGLIVILGSGAIGLWLGPHHIMMFVSLAVLTFVIGWNDGLGVALDNIFRFAALALVLYAYLTAPPAAAFIYLALGIGVGVVSVLVDDRLWPRALPRQHPGLRNSFRRIRAGHSAGIWHALGLSVTTCAALWIAQHTHYPRPAWVATVVLFVTRPDGLDSLTRLFRSVFGAIIGVALAWLVSHLTPQAWALYGWAVLFAFLRPLALARNFWAHYALMTAMILLLFDLMFYPSGNHLAGIEILGIRLHGVLLGSVIALLGMVTFNRQARGYFVQQVRDYSPAWLGGRRKP</sequence>
<evidence type="ECO:0000256" key="4">
    <source>
        <dbReference type="ARBA" id="ARBA00023136"/>
    </source>
</evidence>
<dbReference type="Proteomes" id="UP000621859">
    <property type="component" value="Unassembled WGS sequence"/>
</dbReference>
<feature type="transmembrane region" description="Helical" evidence="5">
    <location>
        <begin position="319"/>
        <end position="340"/>
    </location>
</feature>
<feature type="domain" description="Integral membrane bound transporter" evidence="6">
    <location>
        <begin position="207"/>
        <end position="335"/>
    </location>
</feature>
<comment type="caution">
    <text evidence="7">The sequence shown here is derived from an EMBL/GenBank/DDBJ whole genome shotgun (WGS) entry which is preliminary data.</text>
</comment>
<feature type="transmembrane region" description="Helical" evidence="5">
    <location>
        <begin position="147"/>
        <end position="167"/>
    </location>
</feature>
<evidence type="ECO:0000256" key="3">
    <source>
        <dbReference type="ARBA" id="ARBA00022989"/>
    </source>
</evidence>
<feature type="transmembrane region" description="Helical" evidence="5">
    <location>
        <begin position="74"/>
        <end position="93"/>
    </location>
</feature>
<keyword evidence="2 5" id="KW-0812">Transmembrane</keyword>
<feature type="transmembrane region" description="Helical" evidence="5">
    <location>
        <begin position="99"/>
        <end position="118"/>
    </location>
</feature>
<evidence type="ECO:0000313" key="8">
    <source>
        <dbReference type="Proteomes" id="UP000621859"/>
    </source>
</evidence>
<proteinExistence type="predicted"/>
<reference evidence="8" key="1">
    <citation type="journal article" date="2019" name="Int. J. Syst. Evol. Microbiol.">
        <title>The Global Catalogue of Microorganisms (GCM) 10K type strain sequencing project: providing services to taxonomists for standard genome sequencing and annotation.</title>
        <authorList>
            <consortium name="The Broad Institute Genomics Platform"/>
            <consortium name="The Broad Institute Genome Sequencing Center for Infectious Disease"/>
            <person name="Wu L."/>
            <person name="Ma J."/>
        </authorList>
    </citation>
    <scope>NUCLEOTIDE SEQUENCE [LARGE SCALE GENOMIC DNA]</scope>
    <source>
        <strain evidence="8">CGMCC 1.8860</strain>
    </source>
</reference>
<feature type="transmembrane region" description="Helical" evidence="5">
    <location>
        <begin position="37"/>
        <end position="62"/>
    </location>
</feature>
<keyword evidence="4 5" id="KW-0472">Membrane</keyword>
<keyword evidence="3 5" id="KW-1133">Transmembrane helix</keyword>
<evidence type="ECO:0000256" key="5">
    <source>
        <dbReference type="SAM" id="Phobius"/>
    </source>
</evidence>
<dbReference type="Pfam" id="PF13515">
    <property type="entry name" value="FUSC_2"/>
    <property type="match status" value="1"/>
</dbReference>
<evidence type="ECO:0000256" key="2">
    <source>
        <dbReference type="ARBA" id="ARBA00022692"/>
    </source>
</evidence>
<evidence type="ECO:0000313" key="7">
    <source>
        <dbReference type="EMBL" id="GGP25747.1"/>
    </source>
</evidence>
<organism evidence="7 8">
    <name type="scientific">Silvimonas amylolytica</name>
    <dbReference type="NCBI Taxonomy" id="449663"/>
    <lineage>
        <taxon>Bacteria</taxon>
        <taxon>Pseudomonadati</taxon>
        <taxon>Pseudomonadota</taxon>
        <taxon>Betaproteobacteria</taxon>
        <taxon>Neisseriales</taxon>
        <taxon>Chitinibacteraceae</taxon>
        <taxon>Silvimonas</taxon>
    </lineage>
</organism>
<evidence type="ECO:0000256" key="1">
    <source>
        <dbReference type="ARBA" id="ARBA00004141"/>
    </source>
</evidence>
<feature type="transmembrane region" description="Helical" evidence="5">
    <location>
        <begin position="265"/>
        <end position="282"/>
    </location>
</feature>
<dbReference type="InterPro" id="IPR049453">
    <property type="entry name" value="Memb_transporter_dom"/>
</dbReference>
<keyword evidence="8" id="KW-1185">Reference proteome</keyword>
<feature type="transmembrane region" description="Helical" evidence="5">
    <location>
        <begin position="241"/>
        <end position="258"/>
    </location>
</feature>
<comment type="subcellular location">
    <subcellularLocation>
        <location evidence="1">Membrane</location>
        <topology evidence="1">Multi-pass membrane protein</topology>
    </subcellularLocation>
</comment>
<feature type="transmembrane region" description="Helical" evidence="5">
    <location>
        <begin position="288"/>
        <end position="307"/>
    </location>
</feature>
<protein>
    <recommendedName>
        <fullName evidence="6">Integral membrane bound transporter domain-containing protein</fullName>
    </recommendedName>
</protein>
<accession>A0ABQ2PL71</accession>
<name>A0ABQ2PL71_9NEIS</name>